<dbReference type="InterPro" id="IPR002938">
    <property type="entry name" value="FAD-bd"/>
</dbReference>
<dbReference type="Pfam" id="PF01494">
    <property type="entry name" value="FAD_binding_3"/>
    <property type="match status" value="1"/>
</dbReference>
<protein>
    <recommendedName>
        <fullName evidence="4">FAD-binding domain-containing protein</fullName>
    </recommendedName>
</protein>
<keyword evidence="3" id="KW-0274">FAD</keyword>
<dbReference type="Gene3D" id="3.50.50.60">
    <property type="entry name" value="FAD/NAD(P)-binding domain"/>
    <property type="match status" value="1"/>
</dbReference>
<evidence type="ECO:0000256" key="3">
    <source>
        <dbReference type="ARBA" id="ARBA00022827"/>
    </source>
</evidence>
<evidence type="ECO:0000256" key="1">
    <source>
        <dbReference type="ARBA" id="ARBA00001974"/>
    </source>
</evidence>
<sequence length="209" mass="22798">MNTGILDAVNLGWKLAFALDQVQGHDALLDSYSLERRPVARQVLALTHLVFFAESSTNPLPAFLRGTLMPVAAPALPLLLGRPLLMAQVVRVLSQRWVRYRHSALSVQGQPGGPGPRPGDRLADEEVNCDGRRLRLHDLTARPGLHLLLQRDTVVPDARPLGNHVSLHRVASWPGHGLLAVRPDGHVGFRTGQYDAGQLGAWLDLVGAR</sequence>
<evidence type="ECO:0000256" key="2">
    <source>
        <dbReference type="ARBA" id="ARBA00022630"/>
    </source>
</evidence>
<organism evidence="5 6">
    <name type="scientific">Microlunatus panaciterrae</name>
    <dbReference type="NCBI Taxonomy" id="400768"/>
    <lineage>
        <taxon>Bacteria</taxon>
        <taxon>Bacillati</taxon>
        <taxon>Actinomycetota</taxon>
        <taxon>Actinomycetes</taxon>
        <taxon>Propionibacteriales</taxon>
        <taxon>Propionibacteriaceae</taxon>
        <taxon>Microlunatus</taxon>
    </lineage>
</organism>
<gene>
    <name evidence="5" type="ORF">JOE57_002305</name>
</gene>
<dbReference type="PANTHER" id="PTHR43004:SF19">
    <property type="entry name" value="BINDING MONOOXYGENASE, PUTATIVE (JCVI)-RELATED"/>
    <property type="match status" value="1"/>
</dbReference>
<name>A0ABS2RN62_9ACTN</name>
<keyword evidence="6" id="KW-1185">Reference proteome</keyword>
<dbReference type="EMBL" id="JAFBCF010000001">
    <property type="protein sequence ID" value="MBM7799384.1"/>
    <property type="molecule type" value="Genomic_DNA"/>
</dbReference>
<evidence type="ECO:0000313" key="6">
    <source>
        <dbReference type="Proteomes" id="UP000704762"/>
    </source>
</evidence>
<evidence type="ECO:0000259" key="4">
    <source>
        <dbReference type="Pfam" id="PF01494"/>
    </source>
</evidence>
<dbReference type="InterPro" id="IPR050641">
    <property type="entry name" value="RIFMO-like"/>
</dbReference>
<proteinExistence type="predicted"/>
<reference evidence="5 6" key="1">
    <citation type="submission" date="2021-01" db="EMBL/GenBank/DDBJ databases">
        <title>Sequencing the genomes of 1000 actinobacteria strains.</title>
        <authorList>
            <person name="Klenk H.-P."/>
        </authorList>
    </citation>
    <scope>NUCLEOTIDE SEQUENCE [LARGE SCALE GENOMIC DNA]</scope>
    <source>
        <strain evidence="5 6">DSM 18662</strain>
    </source>
</reference>
<dbReference type="InterPro" id="IPR036188">
    <property type="entry name" value="FAD/NAD-bd_sf"/>
</dbReference>
<feature type="domain" description="FAD-binding" evidence="4">
    <location>
        <begin position="1"/>
        <end position="45"/>
    </location>
</feature>
<dbReference type="Gene3D" id="3.40.30.120">
    <property type="match status" value="1"/>
</dbReference>
<accession>A0ABS2RN62</accession>
<dbReference type="PANTHER" id="PTHR43004">
    <property type="entry name" value="TRK SYSTEM POTASSIUM UPTAKE PROTEIN"/>
    <property type="match status" value="1"/>
</dbReference>
<dbReference type="SUPFAM" id="SSF51905">
    <property type="entry name" value="FAD/NAD(P)-binding domain"/>
    <property type="match status" value="1"/>
</dbReference>
<dbReference type="Proteomes" id="UP000704762">
    <property type="component" value="Unassembled WGS sequence"/>
</dbReference>
<comment type="cofactor">
    <cofactor evidence="1">
        <name>FAD</name>
        <dbReference type="ChEBI" id="CHEBI:57692"/>
    </cofactor>
</comment>
<keyword evidence="2" id="KW-0285">Flavoprotein</keyword>
<evidence type="ECO:0000313" key="5">
    <source>
        <dbReference type="EMBL" id="MBM7799384.1"/>
    </source>
</evidence>
<comment type="caution">
    <text evidence="5">The sequence shown here is derived from an EMBL/GenBank/DDBJ whole genome shotgun (WGS) entry which is preliminary data.</text>
</comment>